<evidence type="ECO:0000313" key="2">
    <source>
        <dbReference type="EMBL" id="QPK10994.1"/>
    </source>
</evidence>
<dbReference type="GO" id="GO:0110154">
    <property type="term" value="P:RNA decapping"/>
    <property type="evidence" value="ECO:0007669"/>
    <property type="project" value="TreeGrafter"/>
</dbReference>
<dbReference type="GeneID" id="45958791"/>
<dbReference type="GO" id="GO:0016791">
    <property type="term" value="F:phosphatase activity"/>
    <property type="evidence" value="ECO:0007669"/>
    <property type="project" value="TreeGrafter"/>
</dbReference>
<dbReference type="AlphaFoldDB" id="A0A7T0EG02"/>
<dbReference type="EMBL" id="CP064931">
    <property type="protein sequence ID" value="QPK10994.1"/>
    <property type="molecule type" value="Genomic_DNA"/>
</dbReference>
<dbReference type="InterPro" id="IPR029052">
    <property type="entry name" value="Metallo-depent_PP-like"/>
</dbReference>
<dbReference type="SUPFAM" id="SSF56300">
    <property type="entry name" value="Metallo-dependent phosphatases"/>
    <property type="match status" value="1"/>
</dbReference>
<dbReference type="InterPro" id="IPR050126">
    <property type="entry name" value="Ap4A_hydrolase"/>
</dbReference>
<organism evidence="2 3">
    <name type="scientific">Rhizobium phaseoli</name>
    <dbReference type="NCBI Taxonomy" id="396"/>
    <lineage>
        <taxon>Bacteria</taxon>
        <taxon>Pseudomonadati</taxon>
        <taxon>Pseudomonadota</taxon>
        <taxon>Alphaproteobacteria</taxon>
        <taxon>Hyphomicrobiales</taxon>
        <taxon>Rhizobiaceae</taxon>
        <taxon>Rhizobium/Agrobacterium group</taxon>
        <taxon>Rhizobium</taxon>
    </lineage>
</organism>
<dbReference type="InterPro" id="IPR004843">
    <property type="entry name" value="Calcineurin-like_PHP"/>
</dbReference>
<gene>
    <name evidence="2" type="ORF">HER27_002070</name>
</gene>
<evidence type="ECO:0000313" key="3">
    <source>
        <dbReference type="Proteomes" id="UP000540266"/>
    </source>
</evidence>
<dbReference type="RefSeq" id="WP_170960041.1">
    <property type="nucleotide sequence ID" value="NZ_CP013522.1"/>
</dbReference>
<dbReference type="Proteomes" id="UP000540266">
    <property type="component" value="Chromosome"/>
</dbReference>
<proteinExistence type="predicted"/>
<protein>
    <submittedName>
        <fullName evidence="2">Serine/threonine protein phosphatase</fullName>
    </submittedName>
</protein>
<dbReference type="PANTHER" id="PTHR42850">
    <property type="entry name" value="METALLOPHOSPHOESTERASE"/>
    <property type="match status" value="1"/>
</dbReference>
<reference evidence="2 3" key="1">
    <citation type="submission" date="2020-11" db="EMBL/GenBank/DDBJ databases">
        <title>Indigenous Rhizobia Nodulating Common beans in Western Kenya.</title>
        <authorList>
            <person name="Wekesa C.S."/>
            <person name="Oelmueller R."/>
            <person name="Furch A.C."/>
        </authorList>
    </citation>
    <scope>NUCLEOTIDE SEQUENCE [LARGE SCALE GENOMIC DNA]</scope>
    <source>
        <strain evidence="3">BS3</strain>
    </source>
</reference>
<dbReference type="GO" id="GO:0005737">
    <property type="term" value="C:cytoplasm"/>
    <property type="evidence" value="ECO:0007669"/>
    <property type="project" value="TreeGrafter"/>
</dbReference>
<dbReference type="Gene3D" id="3.60.21.10">
    <property type="match status" value="1"/>
</dbReference>
<name>A0A7T0EG02_9HYPH</name>
<dbReference type="PANTHER" id="PTHR42850:SF4">
    <property type="entry name" value="ZINC-DEPENDENT ENDOPOLYPHOSPHATASE"/>
    <property type="match status" value="1"/>
</dbReference>
<accession>A0A7T0EG02</accession>
<dbReference type="Pfam" id="PF00149">
    <property type="entry name" value="Metallophos"/>
    <property type="match status" value="1"/>
</dbReference>
<evidence type="ECO:0000259" key="1">
    <source>
        <dbReference type="Pfam" id="PF00149"/>
    </source>
</evidence>
<dbReference type="GO" id="GO:0008803">
    <property type="term" value="F:bis(5'-nucleosyl)-tetraphosphatase (symmetrical) activity"/>
    <property type="evidence" value="ECO:0007669"/>
    <property type="project" value="TreeGrafter"/>
</dbReference>
<sequence length="258" mass="29208">MSDSLARRSEVSKMARQPRPRLTMDIADIPTYAIGDIHGRCDLLVQAEQAILRDAARLPGRKLIVMLGDYIDRGPESAQVINHLMEPPPEGFDRICLTGNHEMAMLDYIDGWLSFDDWMRIGAAQSLKSYGLDPEHLPLVFPSGAQLDAFLRHSLPHTHIDFMRAMPIMLDTPNVLFVHAGIDPVRPLAAQTDEDLVLIRHRFLDSRVPLPKLIVHGHTPNDEPDIRPRRLNLDTRAFRSGKLTVARLWRGQVHLFST</sequence>
<feature type="domain" description="Calcineurin-like phosphoesterase" evidence="1">
    <location>
        <begin position="30"/>
        <end position="222"/>
    </location>
</feature>